<reference evidence="2 3" key="1">
    <citation type="submission" date="2020-05" db="EMBL/GenBank/DDBJ databases">
        <authorList>
            <person name="Whitworth D."/>
        </authorList>
    </citation>
    <scope>NUCLEOTIDE SEQUENCE [LARGE SCALE GENOMIC DNA]</scope>
    <source>
        <strain evidence="2 3">AB043B</strain>
    </source>
</reference>
<keyword evidence="1" id="KW-0175">Coiled coil</keyword>
<accession>A0A3A8HMR9</accession>
<proteinExistence type="predicted"/>
<name>A0A3A8HMR9_9BACT</name>
<protein>
    <submittedName>
        <fullName evidence="2">Uncharacterized protein</fullName>
    </submittedName>
</protein>
<organism evidence="2 3">
    <name type="scientific">Corallococcus exercitus</name>
    <dbReference type="NCBI Taxonomy" id="2316736"/>
    <lineage>
        <taxon>Bacteria</taxon>
        <taxon>Pseudomonadati</taxon>
        <taxon>Myxococcota</taxon>
        <taxon>Myxococcia</taxon>
        <taxon>Myxococcales</taxon>
        <taxon>Cystobacterineae</taxon>
        <taxon>Myxococcaceae</taxon>
        <taxon>Corallococcus</taxon>
    </lineage>
</organism>
<feature type="coiled-coil region" evidence="1">
    <location>
        <begin position="7"/>
        <end position="34"/>
    </location>
</feature>
<evidence type="ECO:0000256" key="1">
    <source>
        <dbReference type="SAM" id="Coils"/>
    </source>
</evidence>
<gene>
    <name evidence="2" type="ORF">HMI49_20005</name>
</gene>
<comment type="caution">
    <text evidence="2">The sequence shown here is derived from an EMBL/GenBank/DDBJ whole genome shotgun (WGS) entry which is preliminary data.</text>
</comment>
<evidence type="ECO:0000313" key="2">
    <source>
        <dbReference type="EMBL" id="NOK35491.1"/>
    </source>
</evidence>
<dbReference type="EMBL" id="JABFJV010000112">
    <property type="protein sequence ID" value="NOK35491.1"/>
    <property type="molecule type" value="Genomic_DNA"/>
</dbReference>
<evidence type="ECO:0000313" key="3">
    <source>
        <dbReference type="Proteomes" id="UP000563426"/>
    </source>
</evidence>
<dbReference type="Proteomes" id="UP000563426">
    <property type="component" value="Unassembled WGS sequence"/>
</dbReference>
<dbReference type="AlphaFoldDB" id="A0A3A8HMR9"/>
<sequence length="306" mass="34477">MSVSKNIADLIAEAQKLLGTYAALKQDYEQLLDKETQEARTQAQILLKIRNAVSSTLGIFQGHLFEVRESLKHMKKGRVVILQTHADLTIGKQTDLFAKSIQLKSCTTDKPTDVDTLIAKAAYQLSGAKGEVPREQDRRIVDIQVAHPNNPWPYTPSKGRSSHALATLLEDAEERILKYFMEGKPKKERGFHEGESVFSDLGEFRTMQSVKLTLGSPFIDSGPKSTRMRLHSSVSSNTRFVVRTADIKIRFARPLKVTFGENKDDLLELAVFSLYRVGESYYCKSFAFALKTHGKKFFEVDISELD</sequence>
<keyword evidence="3" id="KW-1185">Reference proteome</keyword>
<dbReference type="RefSeq" id="WP_120528407.1">
    <property type="nucleotide sequence ID" value="NZ_JABFJV010000112.1"/>
</dbReference>